<evidence type="ECO:0008006" key="4">
    <source>
        <dbReference type="Google" id="ProtNLM"/>
    </source>
</evidence>
<feature type="signal peptide" evidence="1">
    <location>
        <begin position="1"/>
        <end position="22"/>
    </location>
</feature>
<evidence type="ECO:0000256" key="1">
    <source>
        <dbReference type="SAM" id="SignalP"/>
    </source>
</evidence>
<dbReference type="SUPFAM" id="SSF50939">
    <property type="entry name" value="Sialidases"/>
    <property type="match status" value="1"/>
</dbReference>
<dbReference type="KEGG" id="ccos:Pan44_32140"/>
<evidence type="ECO:0000313" key="2">
    <source>
        <dbReference type="EMBL" id="QDT55172.1"/>
    </source>
</evidence>
<dbReference type="InterPro" id="IPR036278">
    <property type="entry name" value="Sialidase_sf"/>
</dbReference>
<organism evidence="2 3">
    <name type="scientific">Caulifigura coniformis</name>
    <dbReference type="NCBI Taxonomy" id="2527983"/>
    <lineage>
        <taxon>Bacteria</taxon>
        <taxon>Pseudomonadati</taxon>
        <taxon>Planctomycetota</taxon>
        <taxon>Planctomycetia</taxon>
        <taxon>Planctomycetales</taxon>
        <taxon>Planctomycetaceae</taxon>
        <taxon>Caulifigura</taxon>
    </lineage>
</organism>
<evidence type="ECO:0000313" key="3">
    <source>
        <dbReference type="Proteomes" id="UP000315700"/>
    </source>
</evidence>
<protein>
    <recommendedName>
        <fullName evidence="4">BNR/Asp-box repeat protein</fullName>
    </recommendedName>
</protein>
<feature type="chain" id="PRO_5022100597" description="BNR/Asp-box repeat protein" evidence="1">
    <location>
        <begin position="23"/>
        <end position="480"/>
    </location>
</feature>
<keyword evidence="1" id="KW-0732">Signal</keyword>
<dbReference type="InParanoid" id="A0A517SGC1"/>
<dbReference type="EMBL" id="CP036271">
    <property type="protein sequence ID" value="QDT55172.1"/>
    <property type="molecule type" value="Genomic_DNA"/>
</dbReference>
<keyword evidence="3" id="KW-1185">Reference proteome</keyword>
<accession>A0A517SGC1</accession>
<gene>
    <name evidence="2" type="ORF">Pan44_32140</name>
</gene>
<dbReference type="AlphaFoldDB" id="A0A517SGC1"/>
<dbReference type="Proteomes" id="UP000315700">
    <property type="component" value="Chromosome"/>
</dbReference>
<dbReference type="Pfam" id="PF15892">
    <property type="entry name" value="BNR_4"/>
    <property type="match status" value="1"/>
</dbReference>
<reference evidence="2 3" key="1">
    <citation type="submission" date="2019-02" db="EMBL/GenBank/DDBJ databases">
        <title>Deep-cultivation of Planctomycetes and their phenomic and genomic characterization uncovers novel biology.</title>
        <authorList>
            <person name="Wiegand S."/>
            <person name="Jogler M."/>
            <person name="Boedeker C."/>
            <person name="Pinto D."/>
            <person name="Vollmers J."/>
            <person name="Rivas-Marin E."/>
            <person name="Kohn T."/>
            <person name="Peeters S.H."/>
            <person name="Heuer A."/>
            <person name="Rast P."/>
            <person name="Oberbeckmann S."/>
            <person name="Bunk B."/>
            <person name="Jeske O."/>
            <person name="Meyerdierks A."/>
            <person name="Storesund J.E."/>
            <person name="Kallscheuer N."/>
            <person name="Luecker S."/>
            <person name="Lage O.M."/>
            <person name="Pohl T."/>
            <person name="Merkel B.J."/>
            <person name="Hornburger P."/>
            <person name="Mueller R.-W."/>
            <person name="Bruemmer F."/>
            <person name="Labrenz M."/>
            <person name="Spormann A.M."/>
            <person name="Op den Camp H."/>
            <person name="Overmann J."/>
            <person name="Amann R."/>
            <person name="Jetten M.S.M."/>
            <person name="Mascher T."/>
            <person name="Medema M.H."/>
            <person name="Devos D.P."/>
            <person name="Kaster A.-K."/>
            <person name="Ovreas L."/>
            <person name="Rohde M."/>
            <person name="Galperin M.Y."/>
            <person name="Jogler C."/>
        </authorList>
    </citation>
    <scope>NUCLEOTIDE SEQUENCE [LARGE SCALE GENOMIC DNA]</scope>
    <source>
        <strain evidence="2 3">Pan44</strain>
    </source>
</reference>
<proteinExistence type="predicted"/>
<sequence length="480" mass="54031" precursor="true">MAARWALTCLLGLCGLAGTTIAGELPADSGYRGIWYFNQATRDEYRYKYSGGMATYPQQQLPIAIYAPEVEKTFFVYGGTIARRADDEQGLLHMVSYFNHRTGMVPRPRVLLNKNTDDAHDNPTLSIDDEGYLWIFSASHGTSRPSYIHRSVKPWSIEAFELIQKTNFSYTQPWHVPGQGFLFLHTRYDGGKAMGISATRGLFAMSSRDGRTWSEPGMIAGIEQGDYQISWRHKNRIATAFDHHPQKGGLNARTNIYYLETPDLGKSWTTIRGDGVPLPITETPNPALIYDASAAGKLVYLKDLNFDSEGRPVILFLTSNGFEPGPEKGPREWRTIRWTGSEWIDNVVTTSGNNYDHGSLYIEPDGTWRIIGPTELGPQPYNPGGEMVMWTSGDQGKTWTKVKQLTEHSPMNHTYARRPLLAHPDFYAIWADGHGRQPSESRLYFTNRTGDHVWRLPAIMSTEFAKPEIVSERAATNPGR</sequence>
<dbReference type="Gene3D" id="2.120.10.10">
    <property type="match status" value="1"/>
</dbReference>
<name>A0A517SGC1_9PLAN</name>
<dbReference type="CDD" id="cd15482">
    <property type="entry name" value="Sialidase_non-viral"/>
    <property type="match status" value="1"/>
</dbReference>